<keyword evidence="2" id="KW-1185">Reference proteome</keyword>
<name>A0A136JB90_9PEZI</name>
<dbReference type="AlphaFoldDB" id="A0A136JB90"/>
<sequence>MTDDAFDFDTEYLMPNSLLPEVVRFEHAQHDDEVSPTLVDYLGNITEVFRITLLDIISFPDMGSSSALHSSMYLHDRRHANHHLCSPKSDIAGSHHELWDKYSEETENKYVDLLQIKTNLNAPDTFEAIGQGNLGMFPGDRPDYYFHGASYPAQSPHFELGEVIGTLPAVMILYGVLSCPLEEQLRGLMPR</sequence>
<dbReference type="InParanoid" id="A0A136JB90"/>
<dbReference type="Proteomes" id="UP000070501">
    <property type="component" value="Unassembled WGS sequence"/>
</dbReference>
<evidence type="ECO:0000313" key="2">
    <source>
        <dbReference type="Proteomes" id="UP000070501"/>
    </source>
</evidence>
<protein>
    <submittedName>
        <fullName evidence="1">Uncharacterized protein</fullName>
    </submittedName>
</protein>
<gene>
    <name evidence="1" type="ORF">Micbo1qcDRAFT_173214</name>
</gene>
<accession>A0A136JB90</accession>
<dbReference type="EMBL" id="KQ964247">
    <property type="protein sequence ID" value="KXJ94402.1"/>
    <property type="molecule type" value="Genomic_DNA"/>
</dbReference>
<organism evidence="1 2">
    <name type="scientific">Microdochium bolleyi</name>
    <dbReference type="NCBI Taxonomy" id="196109"/>
    <lineage>
        <taxon>Eukaryota</taxon>
        <taxon>Fungi</taxon>
        <taxon>Dikarya</taxon>
        <taxon>Ascomycota</taxon>
        <taxon>Pezizomycotina</taxon>
        <taxon>Sordariomycetes</taxon>
        <taxon>Xylariomycetidae</taxon>
        <taxon>Xylariales</taxon>
        <taxon>Microdochiaceae</taxon>
        <taxon>Microdochium</taxon>
    </lineage>
</organism>
<reference evidence="2" key="1">
    <citation type="submission" date="2016-02" db="EMBL/GenBank/DDBJ databases">
        <title>Draft genome sequence of Microdochium bolleyi, a fungal endophyte of beachgrass.</title>
        <authorList>
            <consortium name="DOE Joint Genome Institute"/>
            <person name="David A.S."/>
            <person name="May G."/>
            <person name="Haridas S."/>
            <person name="Lim J."/>
            <person name="Wang M."/>
            <person name="Labutti K."/>
            <person name="Lipzen A."/>
            <person name="Barry K."/>
            <person name="Grigoriev I.V."/>
        </authorList>
    </citation>
    <scope>NUCLEOTIDE SEQUENCE [LARGE SCALE GENOMIC DNA]</scope>
    <source>
        <strain evidence="2">J235TASD1</strain>
    </source>
</reference>
<evidence type="ECO:0000313" key="1">
    <source>
        <dbReference type="EMBL" id="KXJ94402.1"/>
    </source>
</evidence>
<proteinExistence type="predicted"/>